<evidence type="ECO:0000313" key="5">
    <source>
        <dbReference type="EMBL" id="GAV08041.1"/>
    </source>
</evidence>
<dbReference type="PROSITE" id="PS00108">
    <property type="entry name" value="PROTEIN_KINASE_ST"/>
    <property type="match status" value="1"/>
</dbReference>
<feature type="region of interest" description="Disordered" evidence="3">
    <location>
        <begin position="366"/>
        <end position="385"/>
    </location>
</feature>
<dbReference type="InterPro" id="IPR008271">
    <property type="entry name" value="Ser/Thr_kinase_AS"/>
</dbReference>
<dbReference type="STRING" id="947166.A0A1D1W3L9"/>
<protein>
    <recommendedName>
        <fullName evidence="4">Protein kinase domain-containing protein</fullName>
    </recommendedName>
</protein>
<feature type="domain" description="Protein kinase" evidence="4">
    <location>
        <begin position="1"/>
        <end position="220"/>
    </location>
</feature>
<sequence length="515" mass="57916">MENTTFYMVFEFVDKTLLDVIRDAPKKCLHSGSRTRSFSFQLFRALAFVHSHNFVHRDVKPENILITNNNILKLADFGFAVRQSYAGQRYSTYIATRWYRAPELLSGDIFYGKPVDVWAAGAVIVEMILGQPMAAGADDVDQMSKTIELVGDLPPYMSERLRRSDQAARLFPLQHYDRYAGIENLLRGQPEAYISFVKFCLEPDPQFRTTSEALLQHPLFSNRETLIAEIRQNMVTNNRNSALSYQSFLRHKDAYFRAARDILHQNPGGTLSQAALSRYRTLGLDETVLRQMAEVIWRARKYPPDFLSQSSDLYNYKLNDARGDHSRSKQNDVVSAVAAASPQAGPTNQRGNAINQPKLGMYFQSAPTRKTSSGSTRREQSVPPLATLPANWRKMDMSPVRTIPSNVSAGNPWNNFSVRKTFPVQEEMRNTRAQPKLSKRFSLKVKDVSSPQANSDSSQDTNSFLARRTASNVFSTGRRDGGAGVSNQNANLQSADTATSSYANGAVGRYVWCEL</sequence>
<feature type="region of interest" description="Disordered" evidence="3">
    <location>
        <begin position="428"/>
        <end position="466"/>
    </location>
</feature>
<evidence type="ECO:0000256" key="3">
    <source>
        <dbReference type="SAM" id="MobiDB-lite"/>
    </source>
</evidence>
<evidence type="ECO:0000256" key="1">
    <source>
        <dbReference type="ARBA" id="ARBA00022741"/>
    </source>
</evidence>
<reference evidence="5 6" key="1">
    <citation type="journal article" date="2016" name="Nat. Commun.">
        <title>Extremotolerant tardigrade genome and improved radiotolerance of human cultured cells by tardigrade-unique protein.</title>
        <authorList>
            <person name="Hashimoto T."/>
            <person name="Horikawa D.D."/>
            <person name="Saito Y."/>
            <person name="Kuwahara H."/>
            <person name="Kozuka-Hata H."/>
            <person name="Shin-I T."/>
            <person name="Minakuchi Y."/>
            <person name="Ohishi K."/>
            <person name="Motoyama A."/>
            <person name="Aizu T."/>
            <person name="Enomoto A."/>
            <person name="Kondo K."/>
            <person name="Tanaka S."/>
            <person name="Hara Y."/>
            <person name="Koshikawa S."/>
            <person name="Sagara H."/>
            <person name="Miura T."/>
            <person name="Yokobori S."/>
            <person name="Miyagawa K."/>
            <person name="Suzuki Y."/>
            <person name="Kubo T."/>
            <person name="Oyama M."/>
            <person name="Kohara Y."/>
            <person name="Fujiyama A."/>
            <person name="Arakawa K."/>
            <person name="Katayama T."/>
            <person name="Toyoda A."/>
            <person name="Kunieda T."/>
        </authorList>
    </citation>
    <scope>NUCLEOTIDE SEQUENCE [LARGE SCALE GENOMIC DNA]</scope>
    <source>
        <strain evidence="5 6">YOKOZUNA-1</strain>
    </source>
</reference>
<dbReference type="InterPro" id="IPR011009">
    <property type="entry name" value="Kinase-like_dom_sf"/>
</dbReference>
<dbReference type="EMBL" id="BDGG01000016">
    <property type="protein sequence ID" value="GAV08041.1"/>
    <property type="molecule type" value="Genomic_DNA"/>
</dbReference>
<gene>
    <name evidence="5" type="primary">RvY_17796-1</name>
    <name evidence="5" type="synonym">RvY_17796.1</name>
    <name evidence="5" type="ORF">RvY_17796</name>
</gene>
<feature type="compositionally biased region" description="Polar residues" evidence="3">
    <location>
        <begin position="344"/>
        <end position="355"/>
    </location>
</feature>
<dbReference type="Proteomes" id="UP000186922">
    <property type="component" value="Unassembled WGS sequence"/>
</dbReference>
<evidence type="ECO:0000256" key="2">
    <source>
        <dbReference type="ARBA" id="ARBA00022840"/>
    </source>
</evidence>
<comment type="caution">
    <text evidence="5">The sequence shown here is derived from an EMBL/GenBank/DDBJ whole genome shotgun (WGS) entry which is preliminary data.</text>
</comment>
<dbReference type="GO" id="GO:0004672">
    <property type="term" value="F:protein kinase activity"/>
    <property type="evidence" value="ECO:0007669"/>
    <property type="project" value="InterPro"/>
</dbReference>
<accession>A0A1D1W3L9</accession>
<dbReference type="Gene3D" id="3.30.200.20">
    <property type="entry name" value="Phosphorylase Kinase, domain 1"/>
    <property type="match status" value="1"/>
</dbReference>
<dbReference type="PANTHER" id="PTHR24055">
    <property type="entry name" value="MITOGEN-ACTIVATED PROTEIN KINASE"/>
    <property type="match status" value="1"/>
</dbReference>
<evidence type="ECO:0000313" key="6">
    <source>
        <dbReference type="Proteomes" id="UP000186922"/>
    </source>
</evidence>
<dbReference type="Pfam" id="PF00069">
    <property type="entry name" value="Pkinase"/>
    <property type="match status" value="1"/>
</dbReference>
<keyword evidence="6" id="KW-1185">Reference proteome</keyword>
<dbReference type="AlphaFoldDB" id="A0A1D1W3L9"/>
<dbReference type="Gene3D" id="1.10.510.10">
    <property type="entry name" value="Transferase(Phosphotransferase) domain 1"/>
    <property type="match status" value="1"/>
</dbReference>
<dbReference type="GO" id="GO:0005524">
    <property type="term" value="F:ATP binding"/>
    <property type="evidence" value="ECO:0007669"/>
    <property type="project" value="UniProtKB-KW"/>
</dbReference>
<dbReference type="OrthoDB" id="10466638at2759"/>
<dbReference type="SMART" id="SM00220">
    <property type="entry name" value="S_TKc"/>
    <property type="match status" value="1"/>
</dbReference>
<organism evidence="5 6">
    <name type="scientific">Ramazzottius varieornatus</name>
    <name type="common">Water bear</name>
    <name type="synonym">Tardigrade</name>
    <dbReference type="NCBI Taxonomy" id="947166"/>
    <lineage>
        <taxon>Eukaryota</taxon>
        <taxon>Metazoa</taxon>
        <taxon>Ecdysozoa</taxon>
        <taxon>Tardigrada</taxon>
        <taxon>Eutardigrada</taxon>
        <taxon>Parachela</taxon>
        <taxon>Hypsibioidea</taxon>
        <taxon>Ramazzottiidae</taxon>
        <taxon>Ramazzottius</taxon>
    </lineage>
</organism>
<keyword evidence="2" id="KW-0067">ATP-binding</keyword>
<feature type="region of interest" description="Disordered" evidence="3">
    <location>
        <begin position="322"/>
        <end position="356"/>
    </location>
</feature>
<keyword evidence="1" id="KW-0547">Nucleotide-binding</keyword>
<dbReference type="SUPFAM" id="SSF56112">
    <property type="entry name" value="Protein kinase-like (PK-like)"/>
    <property type="match status" value="1"/>
</dbReference>
<dbReference type="InterPro" id="IPR000719">
    <property type="entry name" value="Prot_kinase_dom"/>
</dbReference>
<evidence type="ECO:0000259" key="4">
    <source>
        <dbReference type="PROSITE" id="PS50011"/>
    </source>
</evidence>
<feature type="compositionally biased region" description="Polar residues" evidence="3">
    <location>
        <begin position="366"/>
        <end position="375"/>
    </location>
</feature>
<dbReference type="InterPro" id="IPR050117">
    <property type="entry name" value="MAPK"/>
</dbReference>
<proteinExistence type="predicted"/>
<feature type="compositionally biased region" description="Polar residues" evidence="3">
    <location>
        <begin position="449"/>
        <end position="466"/>
    </location>
</feature>
<name>A0A1D1W3L9_RAMVA</name>
<dbReference type="PROSITE" id="PS50011">
    <property type="entry name" value="PROTEIN_KINASE_DOM"/>
    <property type="match status" value="1"/>
</dbReference>